<feature type="signal peptide" evidence="2">
    <location>
        <begin position="1"/>
        <end position="19"/>
    </location>
</feature>
<feature type="region of interest" description="Disordered" evidence="1">
    <location>
        <begin position="50"/>
        <end position="99"/>
    </location>
</feature>
<reference evidence="4 5" key="1">
    <citation type="journal article" date="2016" name="Mol. Biol. Evol.">
        <title>Comparative Genomics of Early-Diverging Mushroom-Forming Fungi Provides Insights into the Origins of Lignocellulose Decay Capabilities.</title>
        <authorList>
            <person name="Nagy L.G."/>
            <person name="Riley R."/>
            <person name="Tritt A."/>
            <person name="Adam C."/>
            <person name="Daum C."/>
            <person name="Floudas D."/>
            <person name="Sun H."/>
            <person name="Yadav J.S."/>
            <person name="Pangilinan J."/>
            <person name="Larsson K.H."/>
            <person name="Matsuura K."/>
            <person name="Barry K."/>
            <person name="Labutti K."/>
            <person name="Kuo R."/>
            <person name="Ohm R.A."/>
            <person name="Bhattacharya S.S."/>
            <person name="Shirouzu T."/>
            <person name="Yoshinaga Y."/>
            <person name="Martin F.M."/>
            <person name="Grigoriev I.V."/>
            <person name="Hibbett D.S."/>
        </authorList>
    </citation>
    <scope>NUCLEOTIDE SEQUENCE [LARGE SCALE GENOMIC DNA]</scope>
    <source>
        <strain evidence="4 5">HHB9708</strain>
    </source>
</reference>
<organism evidence="4 5">
    <name type="scientific">Sistotremastrum niveocremeum HHB9708</name>
    <dbReference type="NCBI Taxonomy" id="1314777"/>
    <lineage>
        <taxon>Eukaryota</taxon>
        <taxon>Fungi</taxon>
        <taxon>Dikarya</taxon>
        <taxon>Basidiomycota</taxon>
        <taxon>Agaricomycotina</taxon>
        <taxon>Agaricomycetes</taxon>
        <taxon>Sistotremastrales</taxon>
        <taxon>Sistotremastraceae</taxon>
        <taxon>Sertulicium</taxon>
        <taxon>Sertulicium niveocremeum</taxon>
    </lineage>
</organism>
<evidence type="ECO:0000313" key="4">
    <source>
        <dbReference type="EMBL" id="KZS98451.1"/>
    </source>
</evidence>
<keyword evidence="2" id="KW-0732">Signal</keyword>
<dbReference type="OrthoDB" id="2537480at2759"/>
<gene>
    <name evidence="4" type="ORF">SISNIDRAFT_476882</name>
</gene>
<accession>A0A165A3Y3</accession>
<evidence type="ECO:0000313" key="5">
    <source>
        <dbReference type="Proteomes" id="UP000076722"/>
    </source>
</evidence>
<dbReference type="InterPro" id="IPR023346">
    <property type="entry name" value="Lysozyme-like_dom_sf"/>
</dbReference>
<feature type="chain" id="PRO_5007855158" evidence="2">
    <location>
        <begin position="20"/>
        <end position="317"/>
    </location>
</feature>
<evidence type="ECO:0000256" key="2">
    <source>
        <dbReference type="SAM" id="SignalP"/>
    </source>
</evidence>
<evidence type="ECO:0000256" key="1">
    <source>
        <dbReference type="SAM" id="MobiDB-lite"/>
    </source>
</evidence>
<dbReference type="InterPro" id="IPR008258">
    <property type="entry name" value="Transglycosylase_SLT_dom_1"/>
</dbReference>
<evidence type="ECO:0000259" key="3">
    <source>
        <dbReference type="Pfam" id="PF01464"/>
    </source>
</evidence>
<feature type="domain" description="Transglycosylase SLT" evidence="3">
    <location>
        <begin position="170"/>
        <end position="257"/>
    </location>
</feature>
<dbReference type="AlphaFoldDB" id="A0A165A3Y3"/>
<proteinExistence type="predicted"/>
<sequence>MNPLSFLSLFSALILVCHAGNALNHDILARHHARGHKQLAKKQYLTPKSNIKCRARPASSKSSSKSSTHASTSTAPVNPASTPSSSSSPPSGGIIKVNVPRCGPNGATKEVTATTGPNGSLDWLNCGVTEAGGWNPPFMSVDDIMFSDLNTAASQPGSPFQACSSYTWAFEQYGKQYGVPPILLASFALQESSCNPGTVGGAGEQGLMQLTPDKCTKAPGGNCKDVGYNVQTGASFVSDLLSSNNGNLVLSVGKYNGWDSGMTIASATAAGNTPCCRCQNNLDYVFQVLNGWILNVDAYTHNPPLGKYFNLNKCQDS</sequence>
<name>A0A165A3Y3_9AGAM</name>
<dbReference type="Proteomes" id="UP000076722">
    <property type="component" value="Unassembled WGS sequence"/>
</dbReference>
<feature type="compositionally biased region" description="Low complexity" evidence="1">
    <location>
        <begin position="58"/>
        <end position="91"/>
    </location>
</feature>
<dbReference type="Pfam" id="PF01464">
    <property type="entry name" value="SLT"/>
    <property type="match status" value="1"/>
</dbReference>
<dbReference type="Gene3D" id="1.10.530.10">
    <property type="match status" value="1"/>
</dbReference>
<protein>
    <submittedName>
        <fullName evidence="4">Lysozyme-like protein</fullName>
    </submittedName>
</protein>
<keyword evidence="5" id="KW-1185">Reference proteome</keyword>
<dbReference type="SUPFAM" id="SSF53955">
    <property type="entry name" value="Lysozyme-like"/>
    <property type="match status" value="1"/>
</dbReference>
<dbReference type="EMBL" id="KV419395">
    <property type="protein sequence ID" value="KZS98451.1"/>
    <property type="molecule type" value="Genomic_DNA"/>
</dbReference>